<dbReference type="Gene3D" id="1.20.58.1980">
    <property type="match status" value="1"/>
</dbReference>
<feature type="region of interest" description="Disordered" evidence="5">
    <location>
        <begin position="334"/>
        <end position="354"/>
    </location>
</feature>
<evidence type="ECO:0000313" key="8">
    <source>
        <dbReference type="Proteomes" id="UP000324705"/>
    </source>
</evidence>
<dbReference type="AlphaFoldDB" id="A0A9R0YWM4"/>
<evidence type="ECO:0000256" key="2">
    <source>
        <dbReference type="ARBA" id="ARBA00023175"/>
    </source>
</evidence>
<dbReference type="GO" id="GO:0008017">
    <property type="term" value="F:microtubule binding"/>
    <property type="evidence" value="ECO:0007669"/>
    <property type="project" value="InterPro"/>
</dbReference>
<feature type="coiled-coil region" evidence="4">
    <location>
        <begin position="72"/>
        <end position="168"/>
    </location>
</feature>
<accession>A0A9R0YWM4</accession>
<proteinExistence type="inferred from homology"/>
<dbReference type="EMBL" id="LT934122">
    <property type="protein sequence ID" value="VAI62735.1"/>
    <property type="molecule type" value="Genomic_DNA"/>
</dbReference>
<organism evidence="7 8">
    <name type="scientific">Triticum turgidum subsp. durum</name>
    <name type="common">Durum wheat</name>
    <name type="synonym">Triticum durum</name>
    <dbReference type="NCBI Taxonomy" id="4567"/>
    <lineage>
        <taxon>Eukaryota</taxon>
        <taxon>Viridiplantae</taxon>
        <taxon>Streptophyta</taxon>
        <taxon>Embryophyta</taxon>
        <taxon>Tracheophyta</taxon>
        <taxon>Spermatophyta</taxon>
        <taxon>Magnoliopsida</taxon>
        <taxon>Liliopsida</taxon>
        <taxon>Poales</taxon>
        <taxon>Poaceae</taxon>
        <taxon>BOP clade</taxon>
        <taxon>Pooideae</taxon>
        <taxon>Triticodae</taxon>
        <taxon>Triticeae</taxon>
        <taxon>Triticinae</taxon>
        <taxon>Triticum</taxon>
    </lineage>
</organism>
<dbReference type="SUPFAM" id="SSF52540">
    <property type="entry name" value="P-loop containing nucleoside triphosphate hydrolases"/>
    <property type="match status" value="1"/>
</dbReference>
<dbReference type="GO" id="GO:0016887">
    <property type="term" value="F:ATP hydrolysis activity"/>
    <property type="evidence" value="ECO:0007669"/>
    <property type="project" value="TreeGrafter"/>
</dbReference>
<dbReference type="PANTHER" id="PTHR24115">
    <property type="entry name" value="KINESIN-RELATED"/>
    <property type="match status" value="1"/>
</dbReference>
<feature type="domain" description="Kinesin motor" evidence="6">
    <location>
        <begin position="1"/>
        <end position="43"/>
    </location>
</feature>
<protein>
    <recommendedName>
        <fullName evidence="6">Kinesin motor domain-containing protein</fullName>
    </recommendedName>
</protein>
<keyword evidence="4" id="KW-0175">Coiled coil</keyword>
<comment type="similarity">
    <text evidence="3">Belongs to the TRAFAC class myosin-kinesin ATPase superfamily. Kinesin family.</text>
</comment>
<comment type="caution">
    <text evidence="3">Lacks conserved residue(s) required for the propagation of feature annotation.</text>
</comment>
<sequence>MEFQDSFEDDKSKILMILCASPDPKELHKTVSTLEYGAKAKCIIRAAHASTPRDKISSEESSSMLNSRIVAMNQFIYKLQKENKQREKERNEAQNVLRLKEEELAQARAKLRLLEGQGAAAKEEEINSKVAEKTQLLKSELQMMEEKMLRQQQELLAVKQRLQEVELEKADARQPAQQDVIGGRLLARLSEMSAGGDPCMSMAMSMSMDLDAGDQPSLLDVKVIKEDTRQLQGQMWNHTSTAGSGTTDLEQEDVVRLSGFPEKAVLSTVFEEGDEEGEEKDNGAEVEVCKEVVEEESYKVDRMEQPLAEPDRTNRIQNIFRLCGNYRELVKKQNADESPAAKQQAFGDEDRQPGQQQLLADESNQHAKQVFGDENQDPSAAWAAIETPMCDVKVADSPVSSQLSPIVCQAVDDAELTVPEELKSCTTDGEANGPSKKEREGLLDVYIKWESGSLIKGLKLLPTACLSDLRKLIEAHFEEAGSKQQHHQFTFLLLGDPSGAPVSREKEAAVQISRLPNWNNQTNSYLACLRVAKKPAMTMEQQPQQLHQTPFSPLESKLNSLALNEVQQHHHAAAGALSPKVAAQMSPSYIRELRA</sequence>
<dbReference type="InterPro" id="IPR027417">
    <property type="entry name" value="P-loop_NTPase"/>
</dbReference>
<dbReference type="PROSITE" id="PS50067">
    <property type="entry name" value="KINESIN_MOTOR_2"/>
    <property type="match status" value="1"/>
</dbReference>
<evidence type="ECO:0000256" key="1">
    <source>
        <dbReference type="ARBA" id="ARBA00022701"/>
    </source>
</evidence>
<keyword evidence="8" id="KW-1185">Reference proteome</keyword>
<dbReference type="GO" id="GO:0005874">
    <property type="term" value="C:microtubule"/>
    <property type="evidence" value="ECO:0007669"/>
    <property type="project" value="UniProtKB-KW"/>
</dbReference>
<dbReference type="GO" id="GO:0007018">
    <property type="term" value="P:microtubule-based movement"/>
    <property type="evidence" value="ECO:0007669"/>
    <property type="project" value="InterPro"/>
</dbReference>
<dbReference type="PANTHER" id="PTHR24115:SF416">
    <property type="entry name" value="KINESIN-LIKE PROTEIN KIN-10A"/>
    <property type="match status" value="1"/>
</dbReference>
<dbReference type="GO" id="GO:0003777">
    <property type="term" value="F:microtubule motor activity"/>
    <property type="evidence" value="ECO:0007669"/>
    <property type="project" value="InterPro"/>
</dbReference>
<evidence type="ECO:0000256" key="3">
    <source>
        <dbReference type="PROSITE-ProRule" id="PRU00283"/>
    </source>
</evidence>
<dbReference type="GO" id="GO:0005524">
    <property type="term" value="F:ATP binding"/>
    <property type="evidence" value="ECO:0007669"/>
    <property type="project" value="InterPro"/>
</dbReference>
<dbReference type="GO" id="GO:0005871">
    <property type="term" value="C:kinesin complex"/>
    <property type="evidence" value="ECO:0007669"/>
    <property type="project" value="TreeGrafter"/>
</dbReference>
<keyword evidence="1" id="KW-0493">Microtubule</keyword>
<name>A0A9R0YWM4_TRITD</name>
<evidence type="ECO:0000313" key="7">
    <source>
        <dbReference type="EMBL" id="VAI62735.1"/>
    </source>
</evidence>
<reference evidence="7 8" key="1">
    <citation type="submission" date="2017-09" db="EMBL/GenBank/DDBJ databases">
        <authorList>
            <consortium name="International Durum Wheat Genome Sequencing Consortium (IDWGSC)"/>
            <person name="Milanesi L."/>
        </authorList>
    </citation>
    <scope>NUCLEOTIDE SEQUENCE [LARGE SCALE GENOMIC DNA]</scope>
    <source>
        <strain evidence="8">cv. Svevo</strain>
    </source>
</reference>
<keyword evidence="2" id="KW-0505">Motor protein</keyword>
<evidence type="ECO:0000259" key="6">
    <source>
        <dbReference type="PROSITE" id="PS50067"/>
    </source>
</evidence>
<dbReference type="Gramene" id="TRITD6Bv1G215280.2">
    <property type="protein sequence ID" value="TRITD6Bv1G215280.2"/>
    <property type="gene ID" value="TRITD6Bv1G215280"/>
</dbReference>
<evidence type="ECO:0000256" key="5">
    <source>
        <dbReference type="SAM" id="MobiDB-lite"/>
    </source>
</evidence>
<dbReference type="InterPro" id="IPR001752">
    <property type="entry name" value="Kinesin_motor_dom"/>
</dbReference>
<evidence type="ECO:0000256" key="4">
    <source>
        <dbReference type="SAM" id="Coils"/>
    </source>
</evidence>
<dbReference type="Proteomes" id="UP000324705">
    <property type="component" value="Chromosome 6B"/>
</dbReference>
<dbReference type="InterPro" id="IPR027640">
    <property type="entry name" value="Kinesin-like_fam"/>
</dbReference>
<gene>
    <name evidence="7" type="ORF">TRITD_6Bv1G215280</name>
</gene>